<comment type="caution">
    <text evidence="1">The sequence shown here is derived from an EMBL/GenBank/DDBJ whole genome shotgun (WGS) entry which is preliminary data.</text>
</comment>
<evidence type="ECO:0000313" key="2">
    <source>
        <dbReference type="Proteomes" id="UP000597656"/>
    </source>
</evidence>
<protein>
    <submittedName>
        <fullName evidence="1">Uncharacterized protein</fullName>
    </submittedName>
</protein>
<gene>
    <name evidence="1" type="ORF">GCM10011609_88310</name>
</gene>
<accession>A0ABQ2ITX5</accession>
<evidence type="ECO:0000313" key="1">
    <source>
        <dbReference type="EMBL" id="GGN30488.1"/>
    </source>
</evidence>
<sequence>MELDPGTGAVSAAIEARLQGRGAAHRSGIRPIDGPLSLSKHLRTRAHLVDVVNLDSVLDRERLAEVDAVVSGLPWALIAADKQQLILERVAASLAPSGVFTAFAYLHGLGLAAVRHLRQSLP</sequence>
<proteinExistence type="predicted"/>
<organism evidence="1 2">
    <name type="scientific">Lentzea pudingi</name>
    <dbReference type="NCBI Taxonomy" id="1789439"/>
    <lineage>
        <taxon>Bacteria</taxon>
        <taxon>Bacillati</taxon>
        <taxon>Actinomycetota</taxon>
        <taxon>Actinomycetes</taxon>
        <taxon>Pseudonocardiales</taxon>
        <taxon>Pseudonocardiaceae</taxon>
        <taxon>Lentzea</taxon>
    </lineage>
</organism>
<dbReference type="EMBL" id="BMNC01000041">
    <property type="protein sequence ID" value="GGN30488.1"/>
    <property type="molecule type" value="Genomic_DNA"/>
</dbReference>
<name>A0ABQ2ITX5_9PSEU</name>
<reference evidence="2" key="1">
    <citation type="journal article" date="2019" name="Int. J. Syst. Evol. Microbiol.">
        <title>The Global Catalogue of Microorganisms (GCM) 10K type strain sequencing project: providing services to taxonomists for standard genome sequencing and annotation.</title>
        <authorList>
            <consortium name="The Broad Institute Genomics Platform"/>
            <consortium name="The Broad Institute Genome Sequencing Center for Infectious Disease"/>
            <person name="Wu L."/>
            <person name="Ma J."/>
        </authorList>
    </citation>
    <scope>NUCLEOTIDE SEQUENCE [LARGE SCALE GENOMIC DNA]</scope>
    <source>
        <strain evidence="2">CGMCC 4.7319</strain>
    </source>
</reference>
<dbReference type="Proteomes" id="UP000597656">
    <property type="component" value="Unassembled WGS sequence"/>
</dbReference>
<keyword evidence="2" id="KW-1185">Reference proteome</keyword>